<evidence type="ECO:0000259" key="1">
    <source>
        <dbReference type="Pfam" id="PF00646"/>
    </source>
</evidence>
<dbReference type="GeneID" id="89951338"/>
<proteinExistence type="predicted"/>
<protein>
    <recommendedName>
        <fullName evidence="1">F-box domain-containing protein</fullName>
    </recommendedName>
</protein>
<organism evidence="2 3">
    <name type="scientific">Mucor velutinosus</name>
    <dbReference type="NCBI Taxonomy" id="708070"/>
    <lineage>
        <taxon>Eukaryota</taxon>
        <taxon>Fungi</taxon>
        <taxon>Fungi incertae sedis</taxon>
        <taxon>Mucoromycota</taxon>
        <taxon>Mucoromycotina</taxon>
        <taxon>Mucoromycetes</taxon>
        <taxon>Mucorales</taxon>
        <taxon>Mucorineae</taxon>
        <taxon>Mucoraceae</taxon>
        <taxon>Mucor</taxon>
    </lineage>
</organism>
<keyword evidence="3" id="KW-1185">Reference proteome</keyword>
<dbReference type="AlphaFoldDB" id="A0AAN7HW31"/>
<sequence>MIDCLPLELLLHCLSYLSKKEKLECLRVNKSAYTAIQASGAIHESVTITTLDNFADMRTLFTKHKELGKLVKKLHVSEIALDVYTYMTLPALFPNIKEFSYLNTERPQRDYDDKEVCEAFKPWAGTLTSLQEFGAPVAAFSLLANTACPQLKNLSLNLIGMDDEEMKFVLYDYLKNCPNVKLLDLKYINTTIEHMEQIHTHLPNLELLSLTQVGLPLGNYKGIPKHAEKLETLFIDNFTVVSDFDQWLVYMSKKYPNLKNLVIRNAENMNNDQVVYTETRGLIKLIKQVPKLEFYSTNCFKLTPAVFQAMDNTGIQLEKIELDFFAGEAFKLLMKSQQIHTLTSLTVSNTSYEGMVCSGEKKFLKALSNIKHLKHLRINQSKEEVDDPNSNRVPLDDLLASVPLLESMQMDFFTLVISRDTEAPFDSKVKRLVLEECHLEALALKDQEDCESKSKQLLQKLLPNTDIEYRELDDTPDLEEYSHLLQFK</sequence>
<reference evidence="2 3" key="1">
    <citation type="submission" date="2022-11" db="EMBL/GenBank/DDBJ databases">
        <title>Mucor velutinosus strain NIH1002 WGS.</title>
        <authorList>
            <person name="Subramanian P."/>
            <person name="Mullikin J.C."/>
            <person name="Segre J.A."/>
            <person name="Zelazny A.M."/>
        </authorList>
    </citation>
    <scope>NUCLEOTIDE SEQUENCE [LARGE SCALE GENOMIC DNA]</scope>
    <source>
        <strain evidence="2 3">NIH1002</strain>
    </source>
</reference>
<evidence type="ECO:0000313" key="2">
    <source>
        <dbReference type="EMBL" id="KAK4509302.1"/>
    </source>
</evidence>
<comment type="caution">
    <text evidence="2">The sequence shown here is derived from an EMBL/GenBank/DDBJ whole genome shotgun (WGS) entry which is preliminary data.</text>
</comment>
<dbReference type="Pfam" id="PF00646">
    <property type="entry name" value="F-box"/>
    <property type="match status" value="1"/>
</dbReference>
<evidence type="ECO:0000313" key="3">
    <source>
        <dbReference type="Proteomes" id="UP001304243"/>
    </source>
</evidence>
<dbReference type="SUPFAM" id="SSF52047">
    <property type="entry name" value="RNI-like"/>
    <property type="match status" value="1"/>
</dbReference>
<dbReference type="RefSeq" id="XP_064675968.1">
    <property type="nucleotide sequence ID" value="XM_064826911.1"/>
</dbReference>
<accession>A0AAN7HW31</accession>
<dbReference type="InterPro" id="IPR032675">
    <property type="entry name" value="LRR_dom_sf"/>
</dbReference>
<feature type="domain" description="F-box" evidence="1">
    <location>
        <begin position="2"/>
        <end position="37"/>
    </location>
</feature>
<dbReference type="Gene3D" id="3.80.10.10">
    <property type="entry name" value="Ribonuclease Inhibitor"/>
    <property type="match status" value="1"/>
</dbReference>
<dbReference type="InterPro" id="IPR036047">
    <property type="entry name" value="F-box-like_dom_sf"/>
</dbReference>
<gene>
    <name evidence="2" type="ORF">ATC70_007652</name>
</gene>
<dbReference type="SUPFAM" id="SSF81383">
    <property type="entry name" value="F-box domain"/>
    <property type="match status" value="1"/>
</dbReference>
<dbReference type="EMBL" id="JASEJX010000039">
    <property type="protein sequence ID" value="KAK4509302.1"/>
    <property type="molecule type" value="Genomic_DNA"/>
</dbReference>
<name>A0AAN7HW31_9FUNG</name>
<dbReference type="Proteomes" id="UP001304243">
    <property type="component" value="Unassembled WGS sequence"/>
</dbReference>
<dbReference type="InterPro" id="IPR001810">
    <property type="entry name" value="F-box_dom"/>
</dbReference>